<dbReference type="PROSITE" id="PS01174">
    <property type="entry name" value="LIPASE_GDXG_SER"/>
    <property type="match status" value="1"/>
</dbReference>
<feature type="domain" description="BD-FAE-like" evidence="4">
    <location>
        <begin position="10"/>
        <end position="118"/>
    </location>
</feature>
<dbReference type="RefSeq" id="XP_021879265.1">
    <property type="nucleotide sequence ID" value="XM_022026692.1"/>
</dbReference>
<dbReference type="InterPro" id="IPR049492">
    <property type="entry name" value="BD-FAE-like_dom"/>
</dbReference>
<evidence type="ECO:0000259" key="4">
    <source>
        <dbReference type="Pfam" id="PF20434"/>
    </source>
</evidence>
<dbReference type="PANTHER" id="PTHR48081:SF33">
    <property type="entry name" value="KYNURENINE FORMAMIDASE"/>
    <property type="match status" value="1"/>
</dbReference>
<dbReference type="Gene3D" id="3.40.50.1820">
    <property type="entry name" value="alpha/beta hydrolase"/>
    <property type="match status" value="1"/>
</dbReference>
<comment type="caution">
    <text evidence="5">The sequence shown here is derived from an EMBL/GenBank/DDBJ whole genome shotgun (WGS) entry which is preliminary data.</text>
</comment>
<gene>
    <name evidence="5" type="ORF">BCR41DRAFT_372535</name>
</gene>
<dbReference type="PROSITE" id="PS00122">
    <property type="entry name" value="CARBOXYLESTERASE_B_1"/>
    <property type="match status" value="1"/>
</dbReference>
<dbReference type="InterPro" id="IPR019826">
    <property type="entry name" value="Carboxylesterase_B_AS"/>
</dbReference>
<evidence type="ECO:0000256" key="3">
    <source>
        <dbReference type="PROSITE-ProRule" id="PRU10038"/>
    </source>
</evidence>
<evidence type="ECO:0000313" key="5">
    <source>
        <dbReference type="EMBL" id="ORZ10358.1"/>
    </source>
</evidence>
<dbReference type="AlphaFoldDB" id="A0A1Y2GGP3"/>
<dbReference type="InterPro" id="IPR050300">
    <property type="entry name" value="GDXG_lipolytic_enzyme"/>
</dbReference>
<name>A0A1Y2GGP3_9FUNG</name>
<keyword evidence="6" id="KW-1185">Reference proteome</keyword>
<evidence type="ECO:0000313" key="6">
    <source>
        <dbReference type="Proteomes" id="UP000193648"/>
    </source>
</evidence>
<proteinExistence type="inferred from homology"/>
<sequence length="207" mass="23084">MGSKKLVGPLLTEMITYDWIVVSVDYRLKSKAGYPTQLIDCKRALRWVKDEIRIFGGNPQNIVVAGDSAGGQIALMLATTANRPEYQPGFEDVDTSVRGVLGLSPVVNLVDEGDHCNHRSRTRFIKEVALREGSPESEETCTAPIVYLEVPGGHHCFHLISSPRSWYIAITAGQWLSYHFDGINNIDIKKDGKQPRAEELVEWGWST</sequence>
<protein>
    <submittedName>
        <fullName evidence="5">Alpha/Beta hydrolase protein</fullName>
    </submittedName>
</protein>
<keyword evidence="2 5" id="KW-0378">Hydrolase</keyword>
<evidence type="ECO:0000256" key="2">
    <source>
        <dbReference type="ARBA" id="ARBA00022801"/>
    </source>
</evidence>
<dbReference type="EMBL" id="MCFF01000031">
    <property type="protein sequence ID" value="ORZ10358.1"/>
    <property type="molecule type" value="Genomic_DNA"/>
</dbReference>
<accession>A0A1Y2GGP3</accession>
<comment type="similarity">
    <text evidence="1">Belongs to the 'GDXG' lipolytic enzyme family.</text>
</comment>
<evidence type="ECO:0000256" key="1">
    <source>
        <dbReference type="ARBA" id="ARBA00010515"/>
    </source>
</evidence>
<dbReference type="Proteomes" id="UP000193648">
    <property type="component" value="Unassembled WGS sequence"/>
</dbReference>
<feature type="active site" evidence="3">
    <location>
        <position position="68"/>
    </location>
</feature>
<dbReference type="InterPro" id="IPR029058">
    <property type="entry name" value="AB_hydrolase_fold"/>
</dbReference>
<dbReference type="InParanoid" id="A0A1Y2GGP3"/>
<dbReference type="OrthoDB" id="19653at2759"/>
<dbReference type="InterPro" id="IPR033140">
    <property type="entry name" value="Lipase_GDXG_put_SER_AS"/>
</dbReference>
<dbReference type="GO" id="GO:0016787">
    <property type="term" value="F:hydrolase activity"/>
    <property type="evidence" value="ECO:0007669"/>
    <property type="project" value="UniProtKB-KW"/>
</dbReference>
<dbReference type="PANTHER" id="PTHR48081">
    <property type="entry name" value="AB HYDROLASE SUPERFAMILY PROTEIN C4A8.06C"/>
    <property type="match status" value="1"/>
</dbReference>
<organism evidence="5 6">
    <name type="scientific">Lobosporangium transversale</name>
    <dbReference type="NCBI Taxonomy" id="64571"/>
    <lineage>
        <taxon>Eukaryota</taxon>
        <taxon>Fungi</taxon>
        <taxon>Fungi incertae sedis</taxon>
        <taxon>Mucoromycota</taxon>
        <taxon>Mortierellomycotina</taxon>
        <taxon>Mortierellomycetes</taxon>
        <taxon>Mortierellales</taxon>
        <taxon>Mortierellaceae</taxon>
        <taxon>Lobosporangium</taxon>
    </lineage>
</organism>
<dbReference type="Pfam" id="PF20434">
    <property type="entry name" value="BD-FAE"/>
    <property type="match status" value="1"/>
</dbReference>
<dbReference type="STRING" id="64571.A0A1Y2GGP3"/>
<dbReference type="SUPFAM" id="SSF53474">
    <property type="entry name" value="alpha/beta-Hydrolases"/>
    <property type="match status" value="1"/>
</dbReference>
<reference evidence="5 6" key="1">
    <citation type="submission" date="2016-07" db="EMBL/GenBank/DDBJ databases">
        <title>Pervasive Adenine N6-methylation of Active Genes in Fungi.</title>
        <authorList>
            <consortium name="DOE Joint Genome Institute"/>
            <person name="Mondo S.J."/>
            <person name="Dannebaum R.O."/>
            <person name="Kuo R.C."/>
            <person name="Labutti K."/>
            <person name="Haridas S."/>
            <person name="Kuo A."/>
            <person name="Salamov A."/>
            <person name="Ahrendt S.R."/>
            <person name="Lipzen A."/>
            <person name="Sullivan W."/>
            <person name="Andreopoulos W.B."/>
            <person name="Clum A."/>
            <person name="Lindquist E."/>
            <person name="Daum C."/>
            <person name="Ramamoorthy G.K."/>
            <person name="Gryganskyi A."/>
            <person name="Culley D."/>
            <person name="Magnuson J.K."/>
            <person name="James T.Y."/>
            <person name="O'Malley M.A."/>
            <person name="Stajich J.E."/>
            <person name="Spatafora J.W."/>
            <person name="Visel A."/>
            <person name="Grigoriev I.V."/>
        </authorList>
    </citation>
    <scope>NUCLEOTIDE SEQUENCE [LARGE SCALE GENOMIC DNA]</scope>
    <source>
        <strain evidence="5 6">NRRL 3116</strain>
    </source>
</reference>
<dbReference type="GeneID" id="33568535"/>